<evidence type="ECO:0000256" key="1">
    <source>
        <dbReference type="ARBA" id="ARBA00022614"/>
    </source>
</evidence>
<proteinExistence type="predicted"/>
<dbReference type="InterPro" id="IPR032675">
    <property type="entry name" value="LRR_dom_sf"/>
</dbReference>
<comment type="caution">
    <text evidence="3">The sequence shown here is derived from an EMBL/GenBank/DDBJ whole genome shotgun (WGS) entry which is preliminary data.</text>
</comment>
<gene>
    <name evidence="3" type="ORF">HINF_LOCUS2367</name>
    <name evidence="4" type="ORF">HINF_LOCUS46410</name>
</gene>
<dbReference type="InterPro" id="IPR025875">
    <property type="entry name" value="Leu-rich_rpt_4"/>
</dbReference>
<evidence type="ECO:0000313" key="5">
    <source>
        <dbReference type="Proteomes" id="UP001642409"/>
    </source>
</evidence>
<dbReference type="AlphaFoldDB" id="A0AA86N7Y5"/>
<reference evidence="4 5" key="2">
    <citation type="submission" date="2024-07" db="EMBL/GenBank/DDBJ databases">
        <authorList>
            <person name="Akdeniz Z."/>
        </authorList>
    </citation>
    <scope>NUCLEOTIDE SEQUENCE [LARGE SCALE GENOMIC DNA]</scope>
</reference>
<dbReference type="EMBL" id="CAXDID020000205">
    <property type="protein sequence ID" value="CAL6055160.1"/>
    <property type="molecule type" value="Genomic_DNA"/>
</dbReference>
<dbReference type="PROSITE" id="PS51450">
    <property type="entry name" value="LRR"/>
    <property type="match status" value="4"/>
</dbReference>
<evidence type="ECO:0000313" key="4">
    <source>
        <dbReference type="EMBL" id="CAL6055160.1"/>
    </source>
</evidence>
<dbReference type="Pfam" id="PF12799">
    <property type="entry name" value="LRR_4"/>
    <property type="match status" value="1"/>
</dbReference>
<keyword evidence="1" id="KW-0433">Leucine-rich repeat</keyword>
<keyword evidence="5" id="KW-1185">Reference proteome</keyword>
<dbReference type="EMBL" id="CATOUU010000056">
    <property type="protein sequence ID" value="CAI9914722.1"/>
    <property type="molecule type" value="Genomic_DNA"/>
</dbReference>
<reference evidence="3" key="1">
    <citation type="submission" date="2023-06" db="EMBL/GenBank/DDBJ databases">
        <authorList>
            <person name="Kurt Z."/>
        </authorList>
    </citation>
    <scope>NUCLEOTIDE SEQUENCE</scope>
</reference>
<dbReference type="InterPro" id="IPR050836">
    <property type="entry name" value="SDS22/Internalin_LRR"/>
</dbReference>
<organism evidence="3">
    <name type="scientific">Hexamita inflata</name>
    <dbReference type="NCBI Taxonomy" id="28002"/>
    <lineage>
        <taxon>Eukaryota</taxon>
        <taxon>Metamonada</taxon>
        <taxon>Diplomonadida</taxon>
        <taxon>Hexamitidae</taxon>
        <taxon>Hexamitinae</taxon>
        <taxon>Hexamita</taxon>
    </lineage>
</organism>
<dbReference type="PANTHER" id="PTHR46652">
    <property type="entry name" value="LEUCINE-RICH REPEAT AND IQ DOMAIN-CONTAINING PROTEIN 1-RELATED"/>
    <property type="match status" value="1"/>
</dbReference>
<accession>A0AA86N7Y5</accession>
<dbReference type="PANTHER" id="PTHR46652:SF3">
    <property type="entry name" value="LEUCINE-RICH REPEAT-CONTAINING PROTEIN 9"/>
    <property type="match status" value="1"/>
</dbReference>
<dbReference type="Proteomes" id="UP001642409">
    <property type="component" value="Unassembled WGS sequence"/>
</dbReference>
<keyword evidence="2" id="KW-0677">Repeat</keyword>
<dbReference type="Gene3D" id="3.80.10.10">
    <property type="entry name" value="Ribonuclease Inhibitor"/>
    <property type="match status" value="3"/>
</dbReference>
<name>A0AA86N7Y5_9EUKA</name>
<protein>
    <submittedName>
        <fullName evidence="3">Leucine-rich repeat domain-containing protein</fullName>
    </submittedName>
    <submittedName>
        <fullName evidence="4">Leucine-rich_repeat domain-containing protein</fullName>
    </submittedName>
</protein>
<dbReference type="SMART" id="SM00365">
    <property type="entry name" value="LRR_SD22"/>
    <property type="match status" value="7"/>
</dbReference>
<evidence type="ECO:0000256" key="2">
    <source>
        <dbReference type="ARBA" id="ARBA00022737"/>
    </source>
</evidence>
<dbReference type="InterPro" id="IPR001611">
    <property type="entry name" value="Leu-rich_rpt"/>
</dbReference>
<sequence length="463" mass="53791">MTKNQSNENQDNTQQYDQKMTLRYEDKIQEGILQIGDRDRNSIDSEVTNLMFVEKFNLQTLKICIRKDIYVKLKSNTIKELILGIQKFQGYKLQNMQVDQLELENLEVLDLQENNMDNNQLYNLAKFKKLHTLDVSRNNIDLTHIQSVTSLTKLSMVQCGLKNIDLISSLVNLKELDLGYNRDFDLSPLQQVRSLTKLSMRYCGLTNIDQITKLINLEVLNLGYNQLLTINLVSSLVNLKQLDISYNRQVDITPLNDLVGLIKLNFSYCELTQVSALKHLTNLQVIDLSFNYDINITVLQYLKNLTHLNLVCCNLVSIYVLRPLVNLEVLHISDNNIVHLDTNLDEMKNLKELRAEWNRISDFSSVKKHSNYNNLDEKGKRCFDISYQQNPSEQQLFKAHKIRKIEGPNSQLKEIQNQHKALKTTLKNCKEINAALNRMCSNHVQFTSNVVRLFQQLNQFGFE</sequence>
<dbReference type="SUPFAM" id="SSF52058">
    <property type="entry name" value="L domain-like"/>
    <property type="match status" value="1"/>
</dbReference>
<evidence type="ECO:0000313" key="3">
    <source>
        <dbReference type="EMBL" id="CAI9914722.1"/>
    </source>
</evidence>